<dbReference type="SUPFAM" id="SSF48239">
    <property type="entry name" value="Terpenoid cyclases/Protein prenyltransferases"/>
    <property type="match status" value="1"/>
</dbReference>
<dbReference type="SMART" id="SM01360">
    <property type="entry name" value="A2M"/>
    <property type="match status" value="1"/>
</dbReference>
<gene>
    <name evidence="5" type="ORF">GO493_04770</name>
</gene>
<sequence length="2042" mass="230852">MRLIVALCIFLTVSCKTIMAQMNYETQWKKVTELETKGLPKSALEEVNLIYENALKQKQEAQLIKTLLYRLKLIGATGESPDRQKQLQLDARLLSLSAPVKALTHSIRAELLMQYLQNHRYDMYGRTTVASDTSTNVDTWNVTRLHEEISAAYEASLEDAAALKLVEISKFDDVLTKGVNTRQLRPTLYDLLAHRALDYYKSGESRLNNPASQFELTDVTAFAPAAEFMSHHFAATDSAALQYKAILLLQDLMRFHAKDKSALLDLDLERTAYMNQVGVMQGKDALYLKLLKQQEKEYEGEKDVTRVIYLLAVYYYNEGNKKTENAALGMTPSAAMLLAKSYAERGEKLAPTSPGGANCTLLLQSIAREDLKLQTELVNLPAEPFRSLVTYRNLKKIYLRVVPIDENFRKMLRRAREDYRDTENRYWKLMVGKRPLKTWEQSLTGTEDFREHAAEIKIDALPLGLYMLVASAGQDFSLNDNLLAVQFIHVSNISYIQQDSYNDEVASRYYALHRKTGKPLAGIKLNIWQSGNGNEDRLKMTESMVSGKDGSLSLNYGSRGSIRLQWIDGADTLFIDDYKYVYTYGSGKEEEPVRNTTFFFTDRAIYRPGQTVYFKGIVVGVDPAVGKSKVVSDLVTNVTLYDANNEEVASQSLTSNEYGTFSGKFRLPEGRLNGEFRLEENAGHGSISFAVEEYKRPKFYVEFDSVKGSYRVNDSVKITGKALAYAGNNVDGAKVKYRVVRQARFPYPWLMWRIPYHSEPREIIHGETETGADGTFNVTFPALPDLSVPAATKPVFSYIVTADVTDLNGETRSGEETVSAGYQSLEIKLTLNDRLQAKDLEKITVQTQNLSGTFEPAEVVMTLSPVRPPARLLRERYWSKPDQFIIPQEEYEKDFPHDIYKDEDEKESWERKAAVQTKAFVTKQGEAVALDSKQLQPGWYELKVSSKDKYGEEVVQKKLFEIVDPGSKKLSYPSYSWLYAGSDKVEPGEKQQLLIGSSAEDVHVIQILLQPDDKETVSTFDISNGIENRDYTAVESDRGGVHFQYAFVKDNRAFTISQMVNVPWTNKQLEVTVASHRDKLLPGAKEEWKVTVKGYKGAKTAAEMVAAMYDASLDAFRQQTWYTPSIYPTISSPRYWNIKENFKDVISIDRYDRKTASRENAEPFTYDELNMQDNYLGGAVYLVIDKDGRLEIRESERAREKRRYLMKERARLDDAVPAAPVAAMSVVEGKVAGVKAEEMDSAAAGGVPGAAEKPKAQDESVQPRKNFNETAFFLPELRTDENGDISFNFTVPEALTRWRFLGLAHTKDAAFGAVESSVVTQKPLMVQPNAPRFMREGDKIRFSAKISNMADSALTGEARLELLDAATMKPVDGWFQNVFPVQHFTVQKGQSTAVVFPVDIPYNFGSSLLYRIVAKSGAFSDGEENALPVLTNNMLVTETLPLAMRGDGTRTFTMPKLQSSGTSETLMQYAYTVEFSANPAWYAVQALPYLMEYPHECSEQIFNRYYANTLATHVANAIPGVKNIFDEWRTSDTAALQSNLQKNQELKSVLLQETPWVMEAESETEQKKRIALLFDLHRMSGEQSKAIGQLQQRQLPSGAFPWFNMMWEDRFITQYIVAGIGRLQQVGALQGKDMDAVQSILSKGVDYLDREIDKSYYELKKNKIKMTDQHIGYIEAHYLYTRSLLKNVPLADKYKVSYQYYLSQAKQYWLQQDVYAQAMLAVALKRSGDAVTASSIIRSLKEHASVNEEMGMYWKTLHGGYWWYQAPIESQAMLIEAFTEVTNDTTAIGDMKTWLLKNKQTNNWHTTKATADACYAMLLGGSNWLSATPVVNIKAGNEVISSTTQKTEAGTGYFKQRFDKDEVKPAMGKIEVSVQGSKGQPSWGAVYWQYFEQLDKITPAATPLKLEKTLFIEKNTDKGPVLTAIEDGNRLKVGDKVKVRVVMKVDRDMEYIHLRDMRAACFEPTNVISESKWQNGVSYYESTKDASTNFFFSRLPKGTYVFEYPMFVTHEGDFSNGISTAQCMYAPEFSAHSEGIRVKVVE</sequence>
<dbReference type="Gene3D" id="1.50.10.20">
    <property type="match status" value="1"/>
</dbReference>
<feature type="signal peptide" evidence="3">
    <location>
        <begin position="1"/>
        <end position="20"/>
    </location>
</feature>
<comment type="caution">
    <text evidence="5">The sequence shown here is derived from an EMBL/GenBank/DDBJ whole genome shotgun (WGS) entry which is preliminary data.</text>
</comment>
<name>A0A7K1TZM7_9BACT</name>
<dbReference type="InterPro" id="IPR051802">
    <property type="entry name" value="YfhM-like"/>
</dbReference>
<dbReference type="PANTHER" id="PTHR40094:SF1">
    <property type="entry name" value="UBIQUITIN DOMAIN-CONTAINING PROTEIN"/>
    <property type="match status" value="1"/>
</dbReference>
<feature type="compositionally biased region" description="Basic and acidic residues" evidence="2">
    <location>
        <begin position="1252"/>
        <end position="1262"/>
    </location>
</feature>
<dbReference type="InterPro" id="IPR041246">
    <property type="entry name" value="Bact_MG10"/>
</dbReference>
<organism evidence="5 6">
    <name type="scientific">Chitinophaga tropicalis</name>
    <dbReference type="NCBI Taxonomy" id="2683588"/>
    <lineage>
        <taxon>Bacteria</taxon>
        <taxon>Pseudomonadati</taxon>
        <taxon>Bacteroidota</taxon>
        <taxon>Chitinophagia</taxon>
        <taxon>Chitinophagales</taxon>
        <taxon>Chitinophagaceae</taxon>
        <taxon>Chitinophaga</taxon>
    </lineage>
</organism>
<evidence type="ECO:0000256" key="2">
    <source>
        <dbReference type="SAM" id="MobiDB-lite"/>
    </source>
</evidence>
<dbReference type="Pfam" id="PF01835">
    <property type="entry name" value="MG2"/>
    <property type="match status" value="1"/>
</dbReference>
<keyword evidence="6" id="KW-1185">Reference proteome</keyword>
<dbReference type="InterPro" id="IPR002890">
    <property type="entry name" value="MG2"/>
</dbReference>
<feature type="region of interest" description="Disordered" evidence="2">
    <location>
        <begin position="1243"/>
        <end position="1262"/>
    </location>
</feature>
<evidence type="ECO:0000256" key="1">
    <source>
        <dbReference type="ARBA" id="ARBA00010556"/>
    </source>
</evidence>
<dbReference type="EMBL" id="WRXN01000001">
    <property type="protein sequence ID" value="MVT07564.1"/>
    <property type="molecule type" value="Genomic_DNA"/>
</dbReference>
<evidence type="ECO:0000313" key="5">
    <source>
        <dbReference type="EMBL" id="MVT07564.1"/>
    </source>
</evidence>
<reference evidence="5 6" key="1">
    <citation type="submission" date="2019-12" db="EMBL/GenBank/DDBJ databases">
        <title>Chitinophaga sp. strain ysch24 (GDMCC 1.1355), whole genome shotgun sequence.</title>
        <authorList>
            <person name="Zhang X."/>
        </authorList>
    </citation>
    <scope>NUCLEOTIDE SEQUENCE [LARGE SCALE GENOMIC DNA]</scope>
    <source>
        <strain evidence="6">ysch24</strain>
    </source>
</reference>
<proteinExistence type="inferred from homology"/>
<feature type="domain" description="Alpha-2-macroglobulin" evidence="4">
    <location>
        <begin position="1270"/>
        <end position="1360"/>
    </location>
</feature>
<dbReference type="Gene3D" id="2.60.40.1930">
    <property type="match status" value="1"/>
</dbReference>
<feature type="chain" id="PRO_5029550836" evidence="3">
    <location>
        <begin position="21"/>
        <end position="2042"/>
    </location>
</feature>
<dbReference type="Pfam" id="PF17973">
    <property type="entry name" value="bMG10"/>
    <property type="match status" value="1"/>
</dbReference>
<accession>A0A7K1TZM7</accession>
<dbReference type="Proteomes" id="UP000461730">
    <property type="component" value="Unassembled WGS sequence"/>
</dbReference>
<protein>
    <submittedName>
        <fullName evidence="5">Alpha-2-macroglobulin</fullName>
    </submittedName>
</protein>
<dbReference type="PANTHER" id="PTHR40094">
    <property type="entry name" value="ALPHA-2-MACROGLOBULIN HOMOLOG"/>
    <property type="match status" value="1"/>
</dbReference>
<dbReference type="InterPro" id="IPR008930">
    <property type="entry name" value="Terpenoid_cyclase/PrenylTrfase"/>
</dbReference>
<evidence type="ECO:0000313" key="6">
    <source>
        <dbReference type="Proteomes" id="UP000461730"/>
    </source>
</evidence>
<dbReference type="InterPro" id="IPR001599">
    <property type="entry name" value="Macroglobln_a2"/>
</dbReference>
<dbReference type="GO" id="GO:0004866">
    <property type="term" value="F:endopeptidase inhibitor activity"/>
    <property type="evidence" value="ECO:0007669"/>
    <property type="project" value="InterPro"/>
</dbReference>
<evidence type="ECO:0000256" key="3">
    <source>
        <dbReference type="SAM" id="SignalP"/>
    </source>
</evidence>
<dbReference type="PROSITE" id="PS51257">
    <property type="entry name" value="PROKAR_LIPOPROTEIN"/>
    <property type="match status" value="1"/>
</dbReference>
<evidence type="ECO:0000259" key="4">
    <source>
        <dbReference type="SMART" id="SM01360"/>
    </source>
</evidence>
<keyword evidence="3" id="KW-0732">Signal</keyword>
<comment type="similarity">
    <text evidence="1">Belongs to the protease inhibitor I39 (alpha-2-macroglobulin) family. Bacterial alpha-2-macroglobulin subfamily.</text>
</comment>
<dbReference type="Pfam" id="PF00207">
    <property type="entry name" value="A2M"/>
    <property type="match status" value="1"/>
</dbReference>